<dbReference type="InterPro" id="IPR029055">
    <property type="entry name" value="Ntn_hydrolases_N"/>
</dbReference>
<dbReference type="Gene3D" id="3.60.20.10">
    <property type="entry name" value="Glutamine Phosphoribosylpyrophosphate, subunit 1, domain 1"/>
    <property type="match status" value="1"/>
</dbReference>
<dbReference type="Proteomes" id="UP000545588">
    <property type="component" value="Unassembled WGS sequence"/>
</dbReference>
<name>A0A6V7RS89_9STAP</name>
<sequence>MRTFLAFKLNDNIQERQQLNNISNLKNYYEETYLNYTLSVDYQFHKNIGVFILDDKSSKLEFPTSVEEENISVLTFFPPLNYKDFSTNKETSILSISQALIKDKKVLNDLTAPLLFSSINKKNDELNIYTDILGVTRLYVLENDKGIFWSNRPSALHIFSGHRAKMDFESWQSYAVAGWFMDEDSPFENVYRVPPSTVITAKAGTARNNLVYMESTKGIKELIETGKNTNYSIDKLVTSILENINNYIELWKLDIQADISGGKDSRVSAASILKSNAVNYSFRTINDIDEELNTSKLLLEKVNNNNNLRILDPELYIKKQPDLIERVDRLLFEYDGDFSTVMISSPIIETNDFDSLKEIKINGFGGEVGKGAYYSNERWIAKLEAMGEDAAYKRLTNHFVKIGCVSKDSITIMKNKVENILKNGRNLNIDGLKLLDYFHFIERFRRWTPLSGQIHCYSPFINNIFISSALTNKPSDNIKTNMHNKIISTLIPEWSDVKFFKATPEQSKEKDYKKLRLWQTKDKYSIEEILNNSSLWNDVFIEDEVIKLWQQAKTEGIPNYKETLFHRVAMRARFNSYLENINKVIDSNSC</sequence>
<protein>
    <submittedName>
        <fullName evidence="2">Asparagine synthetase B (Glutamine-hydrolyzing)</fullName>
    </submittedName>
</protein>
<evidence type="ECO:0000313" key="4">
    <source>
        <dbReference type="Proteomes" id="UP000545588"/>
    </source>
</evidence>
<evidence type="ECO:0000313" key="3">
    <source>
        <dbReference type="Proteomes" id="UP000534001"/>
    </source>
</evidence>
<accession>A0A6V7RS89</accession>
<gene>
    <name evidence="2" type="ORF">HNR41_000592</name>
    <name evidence="1" type="ORF">JEOCOQ751_02245</name>
</gene>
<comment type="caution">
    <text evidence="1">The sequence shown here is derived from an EMBL/GenBank/DDBJ whole genome shotgun (WGS) entry which is preliminary data.</text>
</comment>
<evidence type="ECO:0000313" key="1">
    <source>
        <dbReference type="EMBL" id="CAD2081938.1"/>
    </source>
</evidence>
<keyword evidence="4" id="KW-1185">Reference proteome</keyword>
<dbReference type="AlphaFoldDB" id="A0A6V7RS89"/>
<evidence type="ECO:0000313" key="2">
    <source>
        <dbReference type="EMBL" id="MBB6422666.1"/>
    </source>
</evidence>
<proteinExistence type="predicted"/>
<dbReference type="EMBL" id="CAJEWA010000009">
    <property type="protein sequence ID" value="CAD2081938.1"/>
    <property type="molecule type" value="Genomic_DNA"/>
</dbReference>
<dbReference type="EMBL" id="JACHFF010000001">
    <property type="protein sequence ID" value="MBB6422666.1"/>
    <property type="molecule type" value="Genomic_DNA"/>
</dbReference>
<dbReference type="RefSeq" id="WP_184281603.1">
    <property type="nucleotide sequence ID" value="NZ_BMCO01000001.1"/>
</dbReference>
<dbReference type="Proteomes" id="UP000534001">
    <property type="component" value="Unassembled WGS sequence"/>
</dbReference>
<reference evidence="2 4" key="2">
    <citation type="submission" date="2020-08" db="EMBL/GenBank/DDBJ databases">
        <title>Genomic Encyclopedia of Type Strains, Phase IV (KMG-IV): sequencing the most valuable type-strain genomes for metagenomic binning, comparative biology and taxonomic classification.</title>
        <authorList>
            <person name="Goeker M."/>
        </authorList>
    </citation>
    <scope>NUCLEOTIDE SEQUENCE [LARGE SCALE GENOMIC DNA]</scope>
    <source>
        <strain evidence="2 4">DSM 22419</strain>
    </source>
</reference>
<organism evidence="1 3">
    <name type="scientific">Jeotgalicoccus coquinae</name>
    <dbReference type="NCBI Taxonomy" id="709509"/>
    <lineage>
        <taxon>Bacteria</taxon>
        <taxon>Bacillati</taxon>
        <taxon>Bacillota</taxon>
        <taxon>Bacilli</taxon>
        <taxon>Bacillales</taxon>
        <taxon>Staphylococcaceae</taxon>
        <taxon>Jeotgalicoccus</taxon>
    </lineage>
</organism>
<dbReference type="SUPFAM" id="SSF56235">
    <property type="entry name" value="N-terminal nucleophile aminohydrolases (Ntn hydrolases)"/>
    <property type="match status" value="1"/>
</dbReference>
<reference evidence="1 3" key="1">
    <citation type="submission" date="2020-07" db="EMBL/GenBank/DDBJ databases">
        <authorList>
            <person name="Criscuolo A."/>
        </authorList>
    </citation>
    <scope>NUCLEOTIDE SEQUENCE [LARGE SCALE GENOMIC DNA]</scope>
    <source>
        <strain evidence="1">CIP111751</strain>
    </source>
</reference>